<gene>
    <name evidence="5" type="ORF">HDF14_002491</name>
</gene>
<keyword evidence="6" id="KW-1185">Reference proteome</keyword>
<dbReference type="InterPro" id="IPR000843">
    <property type="entry name" value="HTH_LacI"/>
</dbReference>
<evidence type="ECO:0000259" key="4">
    <source>
        <dbReference type="PROSITE" id="PS50932"/>
    </source>
</evidence>
<dbReference type="Gene3D" id="3.40.50.2300">
    <property type="match status" value="2"/>
</dbReference>
<accession>A0A9X0QEK3</accession>
<keyword evidence="3" id="KW-0804">Transcription</keyword>
<dbReference type="SMART" id="SM00354">
    <property type="entry name" value="HTH_LACI"/>
    <property type="match status" value="1"/>
</dbReference>
<dbReference type="InterPro" id="IPR046335">
    <property type="entry name" value="LacI/GalR-like_sensor"/>
</dbReference>
<evidence type="ECO:0000256" key="1">
    <source>
        <dbReference type="ARBA" id="ARBA00023015"/>
    </source>
</evidence>
<dbReference type="PANTHER" id="PTHR30146">
    <property type="entry name" value="LACI-RELATED TRANSCRIPTIONAL REPRESSOR"/>
    <property type="match status" value="1"/>
</dbReference>
<name>A0A9X0QEK3_9BACT</name>
<dbReference type="SUPFAM" id="SSF47413">
    <property type="entry name" value="lambda repressor-like DNA-binding domains"/>
    <property type="match status" value="1"/>
</dbReference>
<dbReference type="CDD" id="cd01392">
    <property type="entry name" value="HTH_LacI"/>
    <property type="match status" value="1"/>
</dbReference>
<dbReference type="AlphaFoldDB" id="A0A9X0QEK3"/>
<sequence length="359" mass="39791">MRKTLNSGRITLADVARESGFSSSTVSIVLNEAPLSRYVAANTKLLIKETSKRLGYRPDAFARSLRRRRSLTIGIMVFDISDPFCTLILKGIHKTLQPTGYLPIIMDAHNEPKQFERYLEMMLERRLEALIIVANWLFVDIEMLGELEREHIPMVMVGRSIPIGSMSSVMVDNEAGGYAALQHLYKLGHRKIAFVRGPMKLEDSSERFDGMMRFAQEVGLKIEPQLIVDLPNALDPLSGFYEGCRLTNQLLATGKSFSAIAAFDDLTAFGVVRTLREQGVGVPEQCSVIGFDDVPHAALFSPGLTTVQQPMEEMGRIAAQRVLRGIDALGEDAQAAGNDGHTRLVPTVTVRESTGRQRK</sequence>
<dbReference type="SUPFAM" id="SSF53822">
    <property type="entry name" value="Periplasmic binding protein-like I"/>
    <property type="match status" value="1"/>
</dbReference>
<organism evidence="5 6">
    <name type="scientific">Tunturiibacter gelidiferens</name>
    <dbReference type="NCBI Taxonomy" id="3069689"/>
    <lineage>
        <taxon>Bacteria</taxon>
        <taxon>Pseudomonadati</taxon>
        <taxon>Acidobacteriota</taxon>
        <taxon>Terriglobia</taxon>
        <taxon>Terriglobales</taxon>
        <taxon>Acidobacteriaceae</taxon>
        <taxon>Tunturiibacter</taxon>
    </lineage>
</organism>
<reference evidence="5 6" key="1">
    <citation type="submission" date="2020-08" db="EMBL/GenBank/DDBJ databases">
        <title>Genomic Encyclopedia of Type Strains, Phase IV (KMG-V): Genome sequencing to study the core and pangenomes of soil and plant-associated prokaryotes.</title>
        <authorList>
            <person name="Whitman W."/>
        </authorList>
    </citation>
    <scope>NUCLEOTIDE SEQUENCE [LARGE SCALE GENOMIC DNA]</scope>
    <source>
        <strain evidence="5 6">X5P2</strain>
    </source>
</reference>
<keyword evidence="2" id="KW-0238">DNA-binding</keyword>
<evidence type="ECO:0000256" key="2">
    <source>
        <dbReference type="ARBA" id="ARBA00023125"/>
    </source>
</evidence>
<dbReference type="Pfam" id="PF00356">
    <property type="entry name" value="LacI"/>
    <property type="match status" value="1"/>
</dbReference>
<evidence type="ECO:0000256" key="3">
    <source>
        <dbReference type="ARBA" id="ARBA00023163"/>
    </source>
</evidence>
<dbReference type="Gene3D" id="1.10.260.40">
    <property type="entry name" value="lambda repressor-like DNA-binding domains"/>
    <property type="match status" value="1"/>
</dbReference>
<dbReference type="PANTHER" id="PTHR30146:SF109">
    <property type="entry name" value="HTH-TYPE TRANSCRIPTIONAL REGULATOR GALS"/>
    <property type="match status" value="1"/>
</dbReference>
<evidence type="ECO:0000313" key="6">
    <source>
        <dbReference type="Proteomes" id="UP000535182"/>
    </source>
</evidence>
<dbReference type="GO" id="GO:0000976">
    <property type="term" value="F:transcription cis-regulatory region binding"/>
    <property type="evidence" value="ECO:0007669"/>
    <property type="project" value="TreeGrafter"/>
</dbReference>
<feature type="domain" description="HTH lacI-type" evidence="4">
    <location>
        <begin position="10"/>
        <end position="67"/>
    </location>
</feature>
<dbReference type="CDD" id="cd06267">
    <property type="entry name" value="PBP1_LacI_sugar_binding-like"/>
    <property type="match status" value="1"/>
</dbReference>
<dbReference type="PROSITE" id="PS50932">
    <property type="entry name" value="HTH_LACI_2"/>
    <property type="match status" value="1"/>
</dbReference>
<protein>
    <submittedName>
        <fullName evidence="5">LacI family transcriptional regulator</fullName>
    </submittedName>
</protein>
<dbReference type="RefSeq" id="WP_183976831.1">
    <property type="nucleotide sequence ID" value="NZ_JACHEB010000005.1"/>
</dbReference>
<proteinExistence type="predicted"/>
<dbReference type="Proteomes" id="UP000535182">
    <property type="component" value="Unassembled WGS sequence"/>
</dbReference>
<evidence type="ECO:0000313" key="5">
    <source>
        <dbReference type="EMBL" id="MBB5328875.1"/>
    </source>
</evidence>
<keyword evidence="1" id="KW-0805">Transcription regulation</keyword>
<dbReference type="Pfam" id="PF13377">
    <property type="entry name" value="Peripla_BP_3"/>
    <property type="match status" value="1"/>
</dbReference>
<dbReference type="EMBL" id="JACHEB010000005">
    <property type="protein sequence ID" value="MBB5328875.1"/>
    <property type="molecule type" value="Genomic_DNA"/>
</dbReference>
<dbReference type="InterPro" id="IPR028082">
    <property type="entry name" value="Peripla_BP_I"/>
</dbReference>
<dbReference type="InterPro" id="IPR010982">
    <property type="entry name" value="Lambda_DNA-bd_dom_sf"/>
</dbReference>
<comment type="caution">
    <text evidence="5">The sequence shown here is derived from an EMBL/GenBank/DDBJ whole genome shotgun (WGS) entry which is preliminary data.</text>
</comment>
<dbReference type="GO" id="GO:0003700">
    <property type="term" value="F:DNA-binding transcription factor activity"/>
    <property type="evidence" value="ECO:0007669"/>
    <property type="project" value="TreeGrafter"/>
</dbReference>